<dbReference type="Gene3D" id="1.10.1660.10">
    <property type="match status" value="1"/>
</dbReference>
<dbReference type="GO" id="GO:0003677">
    <property type="term" value="F:DNA binding"/>
    <property type="evidence" value="ECO:0007669"/>
    <property type="project" value="UniProtKB-KW"/>
</dbReference>
<name>J0QWM8_9HYPH</name>
<dbReference type="SMART" id="SM00422">
    <property type="entry name" value="HTH_MERR"/>
    <property type="match status" value="1"/>
</dbReference>
<dbReference type="CDD" id="cd04785">
    <property type="entry name" value="HTH_CadR-PbrR-like"/>
    <property type="match status" value="1"/>
</dbReference>
<evidence type="ECO:0000313" key="6">
    <source>
        <dbReference type="Proteomes" id="UP000008952"/>
    </source>
</evidence>
<dbReference type="STRING" id="1094558.ME5_00807"/>
<keyword evidence="2" id="KW-0238">DNA-binding</keyword>
<protein>
    <recommendedName>
        <fullName evidence="4">HTH merR-type domain-containing protein</fullName>
    </recommendedName>
</protein>
<keyword evidence="6" id="KW-1185">Reference proteome</keyword>
<keyword evidence="1" id="KW-0805">Transcription regulation</keyword>
<dbReference type="SUPFAM" id="SSF46955">
    <property type="entry name" value="Putative DNA-binding domain"/>
    <property type="match status" value="1"/>
</dbReference>
<dbReference type="PATRIC" id="fig|1094558.3.peg.884"/>
<dbReference type="AlphaFoldDB" id="J0QWM8"/>
<reference evidence="5 6" key="1">
    <citation type="submission" date="2012-03" db="EMBL/GenBank/DDBJ databases">
        <title>The Genome Sequence of Bartonella tamiae Th239.</title>
        <authorList>
            <consortium name="The Broad Institute Genome Sequencing Platform"/>
            <consortium name="The Broad Institute Genome Sequencing Center for Infectious Disease"/>
            <person name="Feldgarden M."/>
            <person name="Kirby J."/>
            <person name="Kosoy M."/>
            <person name="Birtles R."/>
            <person name="Probert W.S."/>
            <person name="Chiaraviglio L."/>
            <person name="Young S.K."/>
            <person name="Zeng Q."/>
            <person name="Gargeya S."/>
            <person name="Fitzgerald M."/>
            <person name="Haas B."/>
            <person name="Abouelleil A."/>
            <person name="Alvarado L."/>
            <person name="Arachchi H.M."/>
            <person name="Berlin A."/>
            <person name="Chapman S.B."/>
            <person name="Gearin G."/>
            <person name="Goldberg J."/>
            <person name="Griggs A."/>
            <person name="Gujja S."/>
            <person name="Hansen M."/>
            <person name="Heiman D."/>
            <person name="Howarth C."/>
            <person name="Larimer J."/>
            <person name="Lui A."/>
            <person name="MacDonald P.J.P."/>
            <person name="McCowen C."/>
            <person name="Montmayeur A."/>
            <person name="Murphy C."/>
            <person name="Neiman D."/>
            <person name="Pearson M."/>
            <person name="Priest M."/>
            <person name="Roberts A."/>
            <person name="Saif S."/>
            <person name="Shea T."/>
            <person name="Sisk P."/>
            <person name="Stolte C."/>
            <person name="Sykes S."/>
            <person name="Wortman J."/>
            <person name="Nusbaum C."/>
            <person name="Birren B."/>
        </authorList>
    </citation>
    <scope>NUCLEOTIDE SEQUENCE [LARGE SCALE GENOMIC DNA]</scope>
    <source>
        <strain evidence="5 6">Th239</strain>
    </source>
</reference>
<dbReference type="Pfam" id="PF09278">
    <property type="entry name" value="MerR-DNA-bind"/>
    <property type="match status" value="1"/>
</dbReference>
<dbReference type="InterPro" id="IPR000551">
    <property type="entry name" value="MerR-type_HTH_dom"/>
</dbReference>
<keyword evidence="3" id="KW-0804">Transcription</keyword>
<evidence type="ECO:0000256" key="2">
    <source>
        <dbReference type="ARBA" id="ARBA00023125"/>
    </source>
</evidence>
<dbReference type="Proteomes" id="UP000008952">
    <property type="component" value="Unassembled WGS sequence"/>
</dbReference>
<dbReference type="PRINTS" id="PR00040">
    <property type="entry name" value="HTHMERR"/>
</dbReference>
<proteinExistence type="predicted"/>
<evidence type="ECO:0000313" key="5">
    <source>
        <dbReference type="EMBL" id="EJF90406.1"/>
    </source>
</evidence>
<evidence type="ECO:0000259" key="4">
    <source>
        <dbReference type="PROSITE" id="PS50937"/>
    </source>
</evidence>
<feature type="domain" description="HTH merR-type" evidence="4">
    <location>
        <begin position="39"/>
        <end position="108"/>
    </location>
</feature>
<dbReference type="OrthoDB" id="9802944at2"/>
<accession>J0QWM8</accession>
<dbReference type="InterPro" id="IPR047057">
    <property type="entry name" value="MerR_fam"/>
</dbReference>
<dbReference type="InterPro" id="IPR015358">
    <property type="entry name" value="Tscrpt_reg_MerR_DNA-bd"/>
</dbReference>
<dbReference type="HOGENOM" id="CLU_060077_2_0_5"/>
<dbReference type="InterPro" id="IPR009061">
    <property type="entry name" value="DNA-bd_dom_put_sf"/>
</dbReference>
<evidence type="ECO:0000256" key="1">
    <source>
        <dbReference type="ARBA" id="ARBA00023015"/>
    </source>
</evidence>
<comment type="caution">
    <text evidence="5">The sequence shown here is derived from an EMBL/GenBank/DDBJ whole genome shotgun (WGS) entry which is preliminary data.</text>
</comment>
<dbReference type="EMBL" id="AIMB01000007">
    <property type="protein sequence ID" value="EJF90406.1"/>
    <property type="molecule type" value="Genomic_DNA"/>
</dbReference>
<dbReference type="eggNOG" id="COG0789">
    <property type="taxonomic scope" value="Bacteria"/>
</dbReference>
<dbReference type="GO" id="GO:0003700">
    <property type="term" value="F:DNA-binding transcription factor activity"/>
    <property type="evidence" value="ECO:0007669"/>
    <property type="project" value="InterPro"/>
</dbReference>
<dbReference type="PROSITE" id="PS50937">
    <property type="entry name" value="HTH_MERR_2"/>
    <property type="match status" value="1"/>
</dbReference>
<organism evidence="5 6">
    <name type="scientific">Bartonella tamiae Th239</name>
    <dbReference type="NCBI Taxonomy" id="1094558"/>
    <lineage>
        <taxon>Bacteria</taxon>
        <taxon>Pseudomonadati</taxon>
        <taxon>Pseudomonadota</taxon>
        <taxon>Alphaproteobacteria</taxon>
        <taxon>Hyphomicrobiales</taxon>
        <taxon>Bartonellaceae</taxon>
        <taxon>Bartonella</taxon>
    </lineage>
</organism>
<dbReference type="Pfam" id="PF00376">
    <property type="entry name" value="MerR"/>
    <property type="match status" value="1"/>
</dbReference>
<gene>
    <name evidence="5" type="ORF">ME5_00807</name>
</gene>
<sequence length="180" mass="21098">MSSRHDDVLTTLFILVFSVVFEYNPCSDYRFKSKMKKNYFSIGDLSKMTQCHIETIRYYGKIGLLDESERTNGNQRRYVEKDYKRLLFILHARDLGFSIDAIRQLLDLSNDPNRACGEADSIADRQLFETRERIKRLKLLEKELLKMTSQCKTGHKIHECKVIESLADCGFCQIKHQGFQ</sequence>
<dbReference type="PANTHER" id="PTHR30204">
    <property type="entry name" value="REDOX-CYCLING DRUG-SENSING TRANSCRIPTIONAL ACTIVATOR SOXR"/>
    <property type="match status" value="1"/>
</dbReference>
<dbReference type="PANTHER" id="PTHR30204:SF92">
    <property type="entry name" value="HTH-TYPE TRANSCRIPTIONAL REGULATOR ZNTR"/>
    <property type="match status" value="1"/>
</dbReference>
<evidence type="ECO:0000256" key="3">
    <source>
        <dbReference type="ARBA" id="ARBA00023163"/>
    </source>
</evidence>